<dbReference type="SMART" id="SM00331">
    <property type="entry name" value="PP2C_SIG"/>
    <property type="match status" value="1"/>
</dbReference>
<gene>
    <name evidence="2" type="ORF">NG895_20970</name>
</gene>
<dbReference type="Gene3D" id="3.60.40.10">
    <property type="entry name" value="PPM-type phosphatase domain"/>
    <property type="match status" value="1"/>
</dbReference>
<dbReference type="PANTHER" id="PTHR47992">
    <property type="entry name" value="PROTEIN PHOSPHATASE"/>
    <property type="match status" value="1"/>
</dbReference>
<dbReference type="AlphaFoldDB" id="A0A9X2JKF4"/>
<dbReference type="EMBL" id="JAMXLR010000072">
    <property type="protein sequence ID" value="MCO6046379.1"/>
    <property type="molecule type" value="Genomic_DNA"/>
</dbReference>
<evidence type="ECO:0000313" key="3">
    <source>
        <dbReference type="Proteomes" id="UP001155241"/>
    </source>
</evidence>
<dbReference type="PROSITE" id="PS51746">
    <property type="entry name" value="PPM_2"/>
    <property type="match status" value="1"/>
</dbReference>
<dbReference type="InterPro" id="IPR036457">
    <property type="entry name" value="PPM-type-like_dom_sf"/>
</dbReference>
<dbReference type="InterPro" id="IPR001932">
    <property type="entry name" value="PPM-type_phosphatase-like_dom"/>
</dbReference>
<dbReference type="Proteomes" id="UP001155241">
    <property type="component" value="Unassembled WGS sequence"/>
</dbReference>
<feature type="domain" description="PPM-type phosphatase" evidence="1">
    <location>
        <begin position="34"/>
        <end position="297"/>
    </location>
</feature>
<reference evidence="2" key="1">
    <citation type="submission" date="2022-06" db="EMBL/GenBank/DDBJ databases">
        <title>Aeoliella straminimaris, a novel planctomycete from sediments.</title>
        <authorList>
            <person name="Vitorino I.R."/>
            <person name="Lage O.M."/>
        </authorList>
    </citation>
    <scope>NUCLEOTIDE SEQUENCE</scope>
    <source>
        <strain evidence="2">ICT_H6.2</strain>
    </source>
</reference>
<evidence type="ECO:0000313" key="2">
    <source>
        <dbReference type="EMBL" id="MCO6046379.1"/>
    </source>
</evidence>
<evidence type="ECO:0000259" key="1">
    <source>
        <dbReference type="PROSITE" id="PS51746"/>
    </source>
</evidence>
<dbReference type="Pfam" id="PF13672">
    <property type="entry name" value="PP2C_2"/>
    <property type="match status" value="1"/>
</dbReference>
<organism evidence="2 3">
    <name type="scientific">Aeoliella straminimaris</name>
    <dbReference type="NCBI Taxonomy" id="2954799"/>
    <lineage>
        <taxon>Bacteria</taxon>
        <taxon>Pseudomonadati</taxon>
        <taxon>Planctomycetota</taxon>
        <taxon>Planctomycetia</taxon>
        <taxon>Pirellulales</taxon>
        <taxon>Lacipirellulaceae</taxon>
        <taxon>Aeoliella</taxon>
    </lineage>
</organism>
<name>A0A9X2JKF4_9BACT</name>
<dbReference type="SMART" id="SM00332">
    <property type="entry name" value="PP2Cc"/>
    <property type="match status" value="1"/>
</dbReference>
<sequence length="298" mass="33139">MAKPSDLDDTDDYLTDDRFADFFFAPAGTQLWYEFGAASHPGHVRPNNEDHYAVVKRRRSSELLMTNLEREGCELSDDSVYALIVADGMGGERFGEFASRLALETMFDLAKQATSWVMNFTDFEAQQIRQRVSAYVDKMQSTLREYIKADPALAGMGTTWTSALCLGHDVLVIHVGDSRAYTLRQEELRQITRDETVAQALVDAGKAPPSVKQFRHLLLNNLGGEQEHISAQIHHVRVDAGDRLLLCSDGLTDMVSDAEISQTLQRFGRPQEAVDELIECALRVGGKDNITVLVAAIS</sequence>
<accession>A0A9X2JKF4</accession>
<dbReference type="SUPFAM" id="SSF81606">
    <property type="entry name" value="PP2C-like"/>
    <property type="match status" value="1"/>
</dbReference>
<dbReference type="RefSeq" id="WP_252854490.1">
    <property type="nucleotide sequence ID" value="NZ_JAMXLR010000072.1"/>
</dbReference>
<dbReference type="GO" id="GO:0004722">
    <property type="term" value="F:protein serine/threonine phosphatase activity"/>
    <property type="evidence" value="ECO:0007669"/>
    <property type="project" value="InterPro"/>
</dbReference>
<dbReference type="InterPro" id="IPR015655">
    <property type="entry name" value="PP2C"/>
</dbReference>
<comment type="caution">
    <text evidence="2">The sequence shown here is derived from an EMBL/GenBank/DDBJ whole genome shotgun (WGS) entry which is preliminary data.</text>
</comment>
<keyword evidence="3" id="KW-1185">Reference proteome</keyword>
<proteinExistence type="predicted"/>
<protein>
    <submittedName>
        <fullName evidence="2">Protein phosphatase 2C domain-containing protein</fullName>
    </submittedName>
</protein>
<dbReference type="CDD" id="cd00143">
    <property type="entry name" value="PP2Cc"/>
    <property type="match status" value="1"/>
</dbReference>